<evidence type="ECO:0000313" key="8">
    <source>
        <dbReference type="EMBL" id="THZ14343.1"/>
    </source>
</evidence>
<organism evidence="8 9">
    <name type="scientific">Aureobasidium pullulans</name>
    <name type="common">Black yeast</name>
    <name type="synonym">Pullularia pullulans</name>
    <dbReference type="NCBI Taxonomy" id="5580"/>
    <lineage>
        <taxon>Eukaryota</taxon>
        <taxon>Fungi</taxon>
        <taxon>Dikarya</taxon>
        <taxon>Ascomycota</taxon>
        <taxon>Pezizomycotina</taxon>
        <taxon>Dothideomycetes</taxon>
        <taxon>Dothideomycetidae</taxon>
        <taxon>Dothideales</taxon>
        <taxon>Saccotheciaceae</taxon>
        <taxon>Aureobasidium</taxon>
    </lineage>
</organism>
<dbReference type="GO" id="GO:0003993">
    <property type="term" value="F:acid phosphatase activity"/>
    <property type="evidence" value="ECO:0007669"/>
    <property type="project" value="UniProtKB-EC"/>
</dbReference>
<dbReference type="InterPro" id="IPR029052">
    <property type="entry name" value="Metallo-depent_PP-like"/>
</dbReference>
<dbReference type="Gene3D" id="3.60.21.10">
    <property type="match status" value="1"/>
</dbReference>
<evidence type="ECO:0000256" key="1">
    <source>
        <dbReference type="ARBA" id="ARBA00022729"/>
    </source>
</evidence>
<dbReference type="SUPFAM" id="SSF56300">
    <property type="entry name" value="Metallo-dependent phosphatases"/>
    <property type="match status" value="1"/>
</dbReference>
<keyword evidence="3" id="KW-0325">Glycoprotein</keyword>
<dbReference type="CDD" id="cd00063">
    <property type="entry name" value="FN3"/>
    <property type="match status" value="1"/>
</dbReference>
<dbReference type="Pfam" id="PF00149">
    <property type="entry name" value="Metallophos"/>
    <property type="match status" value="1"/>
</dbReference>
<feature type="domain" description="Purple acid phosphatase C-terminal" evidence="6">
    <location>
        <begin position="387"/>
        <end position="447"/>
    </location>
</feature>
<dbReference type="CDD" id="cd00839">
    <property type="entry name" value="MPP_PAPs"/>
    <property type="match status" value="1"/>
</dbReference>
<name>A0A4S9STM4_AURPU</name>
<evidence type="ECO:0000259" key="7">
    <source>
        <dbReference type="Pfam" id="PF16656"/>
    </source>
</evidence>
<protein>
    <recommendedName>
        <fullName evidence="4">Purple acid phosphatase</fullName>
        <ecNumber evidence="4">3.1.3.2</ecNumber>
    </recommendedName>
</protein>
<dbReference type="InterPro" id="IPR041792">
    <property type="entry name" value="MPP_PAP"/>
</dbReference>
<reference evidence="8 9" key="1">
    <citation type="submission" date="2018-10" db="EMBL/GenBank/DDBJ databases">
        <title>Fifty Aureobasidium pullulans genomes reveal a recombining polyextremotolerant generalist.</title>
        <authorList>
            <person name="Gostincar C."/>
            <person name="Turk M."/>
            <person name="Zajc J."/>
            <person name="Gunde-Cimerman N."/>
        </authorList>
    </citation>
    <scope>NUCLEOTIDE SEQUENCE [LARGE SCALE GENOMIC DNA]</scope>
    <source>
        <strain evidence="8 9">EXF-3863</strain>
    </source>
</reference>
<feature type="domain" description="Purple acid phosphatase N-terminal" evidence="7">
    <location>
        <begin position="7"/>
        <end position="92"/>
    </location>
</feature>
<dbReference type="GO" id="GO:0046872">
    <property type="term" value="F:metal ion binding"/>
    <property type="evidence" value="ECO:0007669"/>
    <property type="project" value="InterPro"/>
</dbReference>
<comment type="caution">
    <text evidence="8">The sequence shown here is derived from an EMBL/GenBank/DDBJ whole genome shotgun (WGS) entry which is preliminary data.</text>
</comment>
<evidence type="ECO:0000259" key="6">
    <source>
        <dbReference type="Pfam" id="PF14008"/>
    </source>
</evidence>
<dbReference type="AlphaFoldDB" id="A0A4S9STM4"/>
<keyword evidence="2 4" id="KW-0378">Hydrolase</keyword>
<evidence type="ECO:0000256" key="3">
    <source>
        <dbReference type="ARBA" id="ARBA00023180"/>
    </source>
</evidence>
<dbReference type="Pfam" id="PF14008">
    <property type="entry name" value="Metallophos_C"/>
    <property type="match status" value="1"/>
</dbReference>
<dbReference type="InterPro" id="IPR025733">
    <property type="entry name" value="PAPs_C"/>
</dbReference>
<gene>
    <name evidence="8" type="ORF">D6C91_07369</name>
</gene>
<dbReference type="PANTHER" id="PTHR22953:SF145">
    <property type="entry name" value="PURPLE ACID PHOSPHATASE"/>
    <property type="match status" value="1"/>
</dbReference>
<dbReference type="Pfam" id="PF16656">
    <property type="entry name" value="Pur_ac_phosph_N"/>
    <property type="match status" value="1"/>
</dbReference>
<dbReference type="Proteomes" id="UP000308005">
    <property type="component" value="Unassembled WGS sequence"/>
</dbReference>
<feature type="domain" description="Calcineurin-like phosphoesterase" evidence="5">
    <location>
        <begin position="133"/>
        <end position="365"/>
    </location>
</feature>
<dbReference type="InterPro" id="IPR039331">
    <property type="entry name" value="PAPs-like"/>
</dbReference>
<dbReference type="InterPro" id="IPR015914">
    <property type="entry name" value="PAPs_N"/>
</dbReference>
<evidence type="ECO:0000256" key="2">
    <source>
        <dbReference type="ARBA" id="ARBA00022801"/>
    </source>
</evidence>
<evidence type="ECO:0000313" key="9">
    <source>
        <dbReference type="Proteomes" id="UP000308005"/>
    </source>
</evidence>
<dbReference type="InterPro" id="IPR004843">
    <property type="entry name" value="Calcineurin-like_PHP"/>
</dbReference>
<comment type="similarity">
    <text evidence="4">Belongs to the metallophosphoesterase superfamily. Purple acid phosphatase family.</text>
</comment>
<dbReference type="Gene3D" id="2.60.40.380">
    <property type="entry name" value="Purple acid phosphatase-like, N-terminal"/>
    <property type="match status" value="1"/>
</dbReference>
<dbReference type="InterPro" id="IPR003961">
    <property type="entry name" value="FN3_dom"/>
</dbReference>
<comment type="catalytic activity">
    <reaction evidence="4">
        <text>a phosphate monoester + H2O = an alcohol + phosphate</text>
        <dbReference type="Rhea" id="RHEA:15017"/>
        <dbReference type="ChEBI" id="CHEBI:15377"/>
        <dbReference type="ChEBI" id="CHEBI:30879"/>
        <dbReference type="ChEBI" id="CHEBI:43474"/>
        <dbReference type="ChEBI" id="CHEBI:67140"/>
        <dbReference type="EC" id="3.1.3.2"/>
    </reaction>
</comment>
<dbReference type="SUPFAM" id="SSF49363">
    <property type="entry name" value="Purple acid phosphatase, N-terminal domain"/>
    <property type="match status" value="1"/>
</dbReference>
<keyword evidence="1" id="KW-0732">Signal</keyword>
<dbReference type="EC" id="3.1.3.2" evidence="4"/>
<evidence type="ECO:0000256" key="4">
    <source>
        <dbReference type="RuleBase" id="RU361203"/>
    </source>
</evidence>
<accession>A0A4S9STM4</accession>
<evidence type="ECO:0000259" key="5">
    <source>
        <dbReference type="Pfam" id="PF00149"/>
    </source>
</evidence>
<dbReference type="InterPro" id="IPR008963">
    <property type="entry name" value="Purple_acid_Pase-like_N"/>
</dbReference>
<dbReference type="PANTHER" id="PTHR22953">
    <property type="entry name" value="ACID PHOSPHATASE RELATED"/>
    <property type="match status" value="1"/>
</dbReference>
<dbReference type="EMBL" id="QZBM01000427">
    <property type="protein sequence ID" value="THZ14343.1"/>
    <property type="molecule type" value="Genomic_DNA"/>
</dbReference>
<proteinExistence type="inferred from homology"/>
<sequence>MDNSTVPMQMRLSYAGTTGMTVSWNTFSKLQAPTVQYGTSQDALILQAQSSDSITYPTSLTYNNHVKITGLQPDTRYYYRILPGGPISSFRTARVPGDGTAFVAAAVVDLGLIGPDGLSETSKNALAPGETSTVDSLIGQVPNFDLLLHPGDVAYADYWLDESIAGYLRNYDFSATKGAALYEKLNNEFYDEMVPITSSKPYMIGPGNHDANCDDGVAYWHNGQWVGGSGLCLAGQTNFTGLINHFRMPSKESGGTGNMWYSFDHGMAHFISLDSETDLGNGLGGPDEGQPLNSGPFGAYQNAQVDWLAADLAAVDRTKTPWIIVMLHRGWYVDYPGGCTACQQAFEPLFNTYGVDLVLTGHNHFYQRNAPTKNGQPDTNELNNPSSPWYIVNGIAGHYGGKAGYTLNPPYSRFVQNQHYGWSRLTFHNCTHLTHDFVVSNDDSVSDTATLYKNRTCSFSDGSPHPSTPSPTCDEWDSNVFATDAGRSYVIECELDRVGNDLNMVWISSNKIEDCLAACDSTPGCVGTSMSGTACYMKKKLGVAKHASYVRGARLIS</sequence>